<accession>W6YSD1</accession>
<dbReference type="HOGENOM" id="CLU_069189_1_0_1"/>
<evidence type="ECO:0000313" key="3">
    <source>
        <dbReference type="Proteomes" id="UP000054032"/>
    </source>
</evidence>
<evidence type="ECO:0000256" key="1">
    <source>
        <dbReference type="SAM" id="MobiDB-lite"/>
    </source>
</evidence>
<dbReference type="EMBL" id="KI964064">
    <property type="protein sequence ID" value="EUC42357.1"/>
    <property type="molecule type" value="Genomic_DNA"/>
</dbReference>
<dbReference type="SUPFAM" id="SSF55486">
    <property type="entry name" value="Metalloproteases ('zincins'), catalytic domain"/>
    <property type="match status" value="1"/>
</dbReference>
<organism evidence="2 3">
    <name type="scientific">Bipolaris oryzae ATCC 44560</name>
    <dbReference type="NCBI Taxonomy" id="930090"/>
    <lineage>
        <taxon>Eukaryota</taxon>
        <taxon>Fungi</taxon>
        <taxon>Dikarya</taxon>
        <taxon>Ascomycota</taxon>
        <taxon>Pezizomycotina</taxon>
        <taxon>Dothideomycetes</taxon>
        <taxon>Pleosporomycetidae</taxon>
        <taxon>Pleosporales</taxon>
        <taxon>Pleosporineae</taxon>
        <taxon>Pleosporaceae</taxon>
        <taxon>Bipolaris</taxon>
    </lineage>
</organism>
<dbReference type="GO" id="GO:0008237">
    <property type="term" value="F:metallopeptidase activity"/>
    <property type="evidence" value="ECO:0007669"/>
    <property type="project" value="InterPro"/>
</dbReference>
<protein>
    <recommendedName>
        <fullName evidence="4">Peptidase metallopeptidase domain-containing protein</fullName>
    </recommendedName>
</protein>
<gene>
    <name evidence="2" type="ORF">COCMIDRAFT_29010</name>
</gene>
<evidence type="ECO:0008006" key="4">
    <source>
        <dbReference type="Google" id="ProtNLM"/>
    </source>
</evidence>
<dbReference type="eggNOG" id="ENOG502SIRB">
    <property type="taxonomic scope" value="Eukaryota"/>
</dbReference>
<dbReference type="InterPro" id="IPR024079">
    <property type="entry name" value="MetalloPept_cat_dom_sf"/>
</dbReference>
<dbReference type="Gene3D" id="3.40.390.10">
    <property type="entry name" value="Collagenase (Catalytic Domain)"/>
    <property type="match status" value="1"/>
</dbReference>
<proteinExistence type="predicted"/>
<name>W6YSD1_COCMI</name>
<keyword evidence="3" id="KW-1185">Reference proteome</keyword>
<feature type="region of interest" description="Disordered" evidence="1">
    <location>
        <begin position="1"/>
        <end position="48"/>
    </location>
</feature>
<dbReference type="RefSeq" id="XP_007691124.1">
    <property type="nucleotide sequence ID" value="XM_007692934.1"/>
</dbReference>
<evidence type="ECO:0000313" key="2">
    <source>
        <dbReference type="EMBL" id="EUC42357.1"/>
    </source>
</evidence>
<sequence length="257" mass="29101">MAKTKLIPVSELTKYPCDTQEEEDPSFGPAPISNSDRTTNDKNSDEPDSIVVGFRTIVPRWDIHITDGRVLQYFVQEDTFTSPQQAQTAAQTFQDAADTWNELELGVSISETKDQDTANFYLVYKPNPTVGPGLNILARAFFPHEVDQDVVVFSRAFDTSAIPILKNIFQHEIGHILGLRHEFAITGDDDKDLQPEGDGAIQFLTNNYNSIMSYNFPPKLQDTDREQIAQFYKLSNGYMMGESPVTDFQPQIRRKNR</sequence>
<dbReference type="AlphaFoldDB" id="W6YSD1"/>
<dbReference type="Pfam" id="PF13583">
    <property type="entry name" value="Reprolysin_4"/>
    <property type="match status" value="1"/>
</dbReference>
<dbReference type="Proteomes" id="UP000054032">
    <property type="component" value="Unassembled WGS sequence"/>
</dbReference>
<dbReference type="GeneID" id="19121422"/>
<dbReference type="KEGG" id="bor:COCMIDRAFT_29010"/>
<reference evidence="2 3" key="1">
    <citation type="journal article" date="2013" name="PLoS Genet.">
        <title>Comparative genome structure, secondary metabolite, and effector coding capacity across Cochliobolus pathogens.</title>
        <authorList>
            <person name="Condon B.J."/>
            <person name="Leng Y."/>
            <person name="Wu D."/>
            <person name="Bushley K.E."/>
            <person name="Ohm R.A."/>
            <person name="Otillar R."/>
            <person name="Martin J."/>
            <person name="Schackwitz W."/>
            <person name="Grimwood J."/>
            <person name="MohdZainudin N."/>
            <person name="Xue C."/>
            <person name="Wang R."/>
            <person name="Manning V.A."/>
            <person name="Dhillon B."/>
            <person name="Tu Z.J."/>
            <person name="Steffenson B.J."/>
            <person name="Salamov A."/>
            <person name="Sun H."/>
            <person name="Lowry S."/>
            <person name="LaButti K."/>
            <person name="Han J."/>
            <person name="Copeland A."/>
            <person name="Lindquist E."/>
            <person name="Barry K."/>
            <person name="Schmutz J."/>
            <person name="Baker S.E."/>
            <person name="Ciuffetti L.M."/>
            <person name="Grigoriev I.V."/>
            <person name="Zhong S."/>
            <person name="Turgeon B.G."/>
        </authorList>
    </citation>
    <scope>NUCLEOTIDE SEQUENCE [LARGE SCALE GENOMIC DNA]</scope>
    <source>
        <strain evidence="2 3">ATCC 44560</strain>
    </source>
</reference>
<dbReference type="OrthoDB" id="406838at2759"/>